<dbReference type="EMBL" id="CM046391">
    <property type="protein sequence ID" value="KAI8559156.1"/>
    <property type="molecule type" value="Genomic_DNA"/>
</dbReference>
<gene>
    <name evidence="1" type="ORF">RHMOL_Rhmol04G0151500</name>
</gene>
<sequence length="366" mass="40412">MVEGSLVVDRSSNVGGSGGAGGDDIGSSRTPPRDPAKGKGVAAKEEHVEEEQTTEAATVEIRVENIAFGPPVTVATSSRHVPITLDDVAKHTPDEILAKLLEDHPIIEEYVLKAKEDRARAIEAFEAAARAERERAGPKGLVEDMEAEEREAEEEQGPRVRAVDEAGAMTRPEFSEETYMLPRPHLFVLSGFAWYKPPQQTDYDVELVLRDPRVHIANTWAEVEHRDIHGFGGPCSSLALEVERYHQHFPPPPGEMTVAPTDFAAITGLRVQRDPIPFDSGIYKDPAALEWFLGEVPKVERGAARGSTVHLSYLPALRDLRRASLFDWGGAALGTAYLFLGDSSRMEQSAAGYWRIWEVWFQYSTT</sequence>
<protein>
    <submittedName>
        <fullName evidence="1">Uncharacterized protein</fullName>
    </submittedName>
</protein>
<evidence type="ECO:0000313" key="2">
    <source>
        <dbReference type="Proteomes" id="UP001062846"/>
    </source>
</evidence>
<dbReference type="Proteomes" id="UP001062846">
    <property type="component" value="Chromosome 4"/>
</dbReference>
<proteinExistence type="predicted"/>
<keyword evidence="2" id="KW-1185">Reference proteome</keyword>
<evidence type="ECO:0000313" key="1">
    <source>
        <dbReference type="EMBL" id="KAI8559156.1"/>
    </source>
</evidence>
<reference evidence="1" key="1">
    <citation type="submission" date="2022-02" db="EMBL/GenBank/DDBJ databases">
        <title>Plant Genome Project.</title>
        <authorList>
            <person name="Zhang R.-G."/>
        </authorList>
    </citation>
    <scope>NUCLEOTIDE SEQUENCE</scope>
    <source>
        <strain evidence="1">AT1</strain>
    </source>
</reference>
<name>A0ACC0P1V4_RHOML</name>
<organism evidence="1 2">
    <name type="scientific">Rhododendron molle</name>
    <name type="common">Chinese azalea</name>
    <name type="synonym">Azalea mollis</name>
    <dbReference type="NCBI Taxonomy" id="49168"/>
    <lineage>
        <taxon>Eukaryota</taxon>
        <taxon>Viridiplantae</taxon>
        <taxon>Streptophyta</taxon>
        <taxon>Embryophyta</taxon>
        <taxon>Tracheophyta</taxon>
        <taxon>Spermatophyta</taxon>
        <taxon>Magnoliopsida</taxon>
        <taxon>eudicotyledons</taxon>
        <taxon>Gunneridae</taxon>
        <taxon>Pentapetalae</taxon>
        <taxon>asterids</taxon>
        <taxon>Ericales</taxon>
        <taxon>Ericaceae</taxon>
        <taxon>Ericoideae</taxon>
        <taxon>Rhodoreae</taxon>
        <taxon>Rhododendron</taxon>
    </lineage>
</organism>
<comment type="caution">
    <text evidence="1">The sequence shown here is derived from an EMBL/GenBank/DDBJ whole genome shotgun (WGS) entry which is preliminary data.</text>
</comment>
<accession>A0ACC0P1V4</accession>